<evidence type="ECO:0000313" key="2">
    <source>
        <dbReference type="EMBL" id="RLU20584.1"/>
    </source>
</evidence>
<feature type="region of interest" description="Disordered" evidence="1">
    <location>
        <begin position="55"/>
        <end position="80"/>
    </location>
</feature>
<name>A0A3L8DJH3_OOCBI</name>
<dbReference type="AlphaFoldDB" id="A0A3L8DJH3"/>
<reference evidence="2" key="1">
    <citation type="journal article" date="2018" name="Genome Res.">
        <title>The genomic architecture and molecular evolution of ant odorant receptors.</title>
        <authorList>
            <person name="McKenzie S.K."/>
            <person name="Kronauer D.J.C."/>
        </authorList>
    </citation>
    <scope>NUCLEOTIDE SEQUENCE [LARGE SCALE GENOMIC DNA]</scope>
    <source>
        <strain evidence="2">Clonal line C1</strain>
    </source>
</reference>
<accession>A0A3L8DJH3</accession>
<comment type="caution">
    <text evidence="2">The sequence shown here is derived from an EMBL/GenBank/DDBJ whole genome shotgun (WGS) entry which is preliminary data.</text>
</comment>
<dbReference type="Proteomes" id="UP000279307">
    <property type="component" value="Chromosome 7"/>
</dbReference>
<evidence type="ECO:0000256" key="1">
    <source>
        <dbReference type="SAM" id="MobiDB-lite"/>
    </source>
</evidence>
<sequence>MSRYGVRRGGYGNTGARAIASWTWRPLFTPLKGITFDFSSVRNLPSLSGAKVYKTEDRDRRVSSSVQDSRSIGRREIPKRKEGNHVQAIALNSYLNPQIPCLIWLSTVRSDTGMHTAMPDGMPSETEKMSDSMLLKAKRDSIHQPCGPVYPAHVPAYSPPPVYAKPYVQQTYLKKELGVAPSHLSHLQYIQQPPAYATVVAKPSVTYVKPAAPAVNYHNPHQSVQYIKPIAPVYHKPMLSYAPIYQKPLYYAPMYHGPMYHDHAMPKIFLKKYDVPQVVAPIYQKPLVHAPAIQYATPKVVQVQAPQVSYVKPVLFLLVVAVCEAGRIPRGVVHEPNFQAIYHGHGATSYQNVQVDSHDSIIVPTNYGDQAELLDLKDHEYHQPIIPIVETHNDVDHIDISDSAPYEEFTIADVKLKSDVLSHYLDHDDDKHDFDFHLRK</sequence>
<organism evidence="2">
    <name type="scientific">Ooceraea biroi</name>
    <name type="common">Clonal raider ant</name>
    <name type="synonym">Cerapachys biroi</name>
    <dbReference type="NCBI Taxonomy" id="2015173"/>
    <lineage>
        <taxon>Eukaryota</taxon>
        <taxon>Metazoa</taxon>
        <taxon>Ecdysozoa</taxon>
        <taxon>Arthropoda</taxon>
        <taxon>Hexapoda</taxon>
        <taxon>Insecta</taxon>
        <taxon>Pterygota</taxon>
        <taxon>Neoptera</taxon>
        <taxon>Endopterygota</taxon>
        <taxon>Hymenoptera</taxon>
        <taxon>Apocrita</taxon>
        <taxon>Aculeata</taxon>
        <taxon>Formicoidea</taxon>
        <taxon>Formicidae</taxon>
        <taxon>Dorylinae</taxon>
        <taxon>Ooceraea</taxon>
    </lineage>
</organism>
<reference evidence="2" key="2">
    <citation type="submission" date="2018-07" db="EMBL/GenBank/DDBJ databases">
        <authorList>
            <person name="Mckenzie S.K."/>
            <person name="Kronauer D.J.C."/>
        </authorList>
    </citation>
    <scope>NUCLEOTIDE SEQUENCE</scope>
    <source>
        <strain evidence="2">Clonal line C1</strain>
    </source>
</reference>
<protein>
    <submittedName>
        <fullName evidence="2">Uncharacterized protein</fullName>
    </submittedName>
</protein>
<dbReference type="OrthoDB" id="7631576at2759"/>
<feature type="compositionally biased region" description="Basic and acidic residues" evidence="1">
    <location>
        <begin position="71"/>
        <end position="80"/>
    </location>
</feature>
<gene>
    <name evidence="2" type="ORF">DMN91_007195</name>
</gene>
<proteinExistence type="predicted"/>
<dbReference type="EMBL" id="QOIP01000007">
    <property type="protein sequence ID" value="RLU20584.1"/>
    <property type="molecule type" value="Genomic_DNA"/>
</dbReference>